<dbReference type="InterPro" id="IPR036249">
    <property type="entry name" value="Thioredoxin-like_sf"/>
</dbReference>
<feature type="disulfide bond" description="Redox-active" evidence="4">
    <location>
        <begin position="94"/>
        <end position="98"/>
    </location>
</feature>
<dbReference type="Gene3D" id="3.40.30.10">
    <property type="entry name" value="Glutaredoxin"/>
    <property type="match status" value="1"/>
</dbReference>
<comment type="similarity">
    <text evidence="1">Belongs to the SCO1/2 family.</text>
</comment>
<dbReference type="EMBL" id="VBAM01000012">
    <property type="protein sequence ID" value="TMJ16765.1"/>
    <property type="molecule type" value="Genomic_DNA"/>
</dbReference>
<evidence type="ECO:0000256" key="4">
    <source>
        <dbReference type="PIRSR" id="PIRSR603782-2"/>
    </source>
</evidence>
<evidence type="ECO:0000313" key="8">
    <source>
        <dbReference type="EMBL" id="TMJ16765.1"/>
    </source>
</evidence>
<evidence type="ECO:0000256" key="6">
    <source>
        <dbReference type="SAM" id="Phobius"/>
    </source>
</evidence>
<dbReference type="PANTHER" id="PTHR12151">
    <property type="entry name" value="ELECTRON TRANSPORT PROTIN SCO1/SENC FAMILY MEMBER"/>
    <property type="match status" value="1"/>
</dbReference>
<organism evidence="8 9">
    <name type="scientific">Candidatus Segetimicrobium genomatis</name>
    <dbReference type="NCBI Taxonomy" id="2569760"/>
    <lineage>
        <taxon>Bacteria</taxon>
        <taxon>Bacillati</taxon>
        <taxon>Candidatus Sysuimicrobiota</taxon>
        <taxon>Candidatus Sysuimicrobiia</taxon>
        <taxon>Candidatus Sysuimicrobiales</taxon>
        <taxon>Candidatus Segetimicrobiaceae</taxon>
        <taxon>Candidatus Segetimicrobium</taxon>
    </lineage>
</organism>
<feature type="domain" description="Thioredoxin" evidence="7">
    <location>
        <begin position="56"/>
        <end position="230"/>
    </location>
</feature>
<evidence type="ECO:0000256" key="3">
    <source>
        <dbReference type="PIRSR" id="PIRSR603782-1"/>
    </source>
</evidence>
<feature type="compositionally biased region" description="Basic and acidic residues" evidence="5">
    <location>
        <begin position="1"/>
        <end position="11"/>
    </location>
</feature>
<dbReference type="InterPro" id="IPR003782">
    <property type="entry name" value="SCO1/SenC"/>
</dbReference>
<keyword evidence="6" id="KW-0472">Membrane</keyword>
<reference evidence="8 9" key="1">
    <citation type="journal article" date="2019" name="Nat. Microbiol.">
        <title>Mediterranean grassland soil C-N compound turnover is dependent on rainfall and depth, and is mediated by genomically divergent microorganisms.</title>
        <authorList>
            <person name="Diamond S."/>
            <person name="Andeer P.F."/>
            <person name="Li Z."/>
            <person name="Crits-Christoph A."/>
            <person name="Burstein D."/>
            <person name="Anantharaman K."/>
            <person name="Lane K.R."/>
            <person name="Thomas B.C."/>
            <person name="Pan C."/>
            <person name="Northen T.R."/>
            <person name="Banfield J.F."/>
        </authorList>
    </citation>
    <scope>NUCLEOTIDE SEQUENCE [LARGE SCALE GENOMIC DNA]</scope>
    <source>
        <strain evidence="8">NP_5</strain>
    </source>
</reference>
<keyword evidence="6" id="KW-1133">Transmembrane helix</keyword>
<evidence type="ECO:0000256" key="5">
    <source>
        <dbReference type="SAM" id="MobiDB-lite"/>
    </source>
</evidence>
<feature type="binding site" evidence="3">
    <location>
        <position position="192"/>
    </location>
    <ligand>
        <name>Cu cation</name>
        <dbReference type="ChEBI" id="CHEBI:23378"/>
    </ligand>
</feature>
<evidence type="ECO:0000313" key="9">
    <source>
        <dbReference type="Proteomes" id="UP000320393"/>
    </source>
</evidence>
<dbReference type="Pfam" id="PF02630">
    <property type="entry name" value="SCO1-SenC"/>
    <property type="match status" value="1"/>
</dbReference>
<dbReference type="InterPro" id="IPR013766">
    <property type="entry name" value="Thioredoxin_domain"/>
</dbReference>
<evidence type="ECO:0000256" key="2">
    <source>
        <dbReference type="ARBA" id="ARBA00023008"/>
    </source>
</evidence>
<keyword evidence="2 3" id="KW-0186">Copper</keyword>
<accession>A0A537M969</accession>
<feature type="binding site" evidence="3">
    <location>
        <position position="94"/>
    </location>
    <ligand>
        <name>Cu cation</name>
        <dbReference type="ChEBI" id="CHEBI:23378"/>
    </ligand>
</feature>
<name>A0A537M969_9BACT</name>
<evidence type="ECO:0000259" key="7">
    <source>
        <dbReference type="PROSITE" id="PS51352"/>
    </source>
</evidence>
<dbReference type="PANTHER" id="PTHR12151:SF25">
    <property type="entry name" value="LINALOOL DEHYDRATASE_ISOMERASE DOMAIN-CONTAINING PROTEIN"/>
    <property type="match status" value="1"/>
</dbReference>
<protein>
    <submittedName>
        <fullName evidence="8">SCO family protein</fullName>
    </submittedName>
</protein>
<comment type="caution">
    <text evidence="8">The sequence shown here is derived from an EMBL/GenBank/DDBJ whole genome shotgun (WGS) entry which is preliminary data.</text>
</comment>
<feature type="region of interest" description="Disordered" evidence="5">
    <location>
        <begin position="1"/>
        <end position="20"/>
    </location>
</feature>
<gene>
    <name evidence="8" type="ORF">E6H02_00435</name>
</gene>
<keyword evidence="6" id="KW-0812">Transmembrane</keyword>
<keyword evidence="3" id="KW-0479">Metal-binding</keyword>
<evidence type="ECO:0000256" key="1">
    <source>
        <dbReference type="ARBA" id="ARBA00010996"/>
    </source>
</evidence>
<dbReference type="SUPFAM" id="SSF52833">
    <property type="entry name" value="Thioredoxin-like"/>
    <property type="match status" value="1"/>
</dbReference>
<proteinExistence type="inferred from homology"/>
<keyword evidence="4" id="KW-1015">Disulfide bond</keyword>
<feature type="transmembrane region" description="Helical" evidence="6">
    <location>
        <begin position="23"/>
        <end position="46"/>
    </location>
</feature>
<feature type="binding site" evidence="3">
    <location>
        <position position="98"/>
    </location>
    <ligand>
        <name>Cu cation</name>
        <dbReference type="ChEBI" id="CHEBI:23378"/>
    </ligand>
</feature>
<dbReference type="GO" id="GO:0046872">
    <property type="term" value="F:metal ion binding"/>
    <property type="evidence" value="ECO:0007669"/>
    <property type="project" value="UniProtKB-KW"/>
</dbReference>
<sequence length="231" mass="24721">MHPDERARENEGTPASPRRRARVGWITAGAALAAAGVAAVVWAHAWHRPALQGAVVTPPAPTYDFSLRDQDRRLVRLSALRGKAVALTFLYTHCPDICPLIAAKMHETYRQLGDAVAHVAFVAVSVDPTGDTPEAVRAFLSGHHVTGELTYLTGSFAELKPIWAGFFIGTDARAANPEAGAAAPPSPGVVSHSAIVYVLDPRGDLRVFLPGNFDPRDLATDLRILAQEPGR</sequence>
<dbReference type="AlphaFoldDB" id="A0A537M969"/>
<dbReference type="CDD" id="cd02968">
    <property type="entry name" value="SCO"/>
    <property type="match status" value="1"/>
</dbReference>
<dbReference type="PROSITE" id="PS51352">
    <property type="entry name" value="THIOREDOXIN_2"/>
    <property type="match status" value="1"/>
</dbReference>
<dbReference type="Proteomes" id="UP000320393">
    <property type="component" value="Unassembled WGS sequence"/>
</dbReference>